<keyword evidence="4" id="KW-1185">Reference proteome</keyword>
<organism evidence="3 4">
    <name type="scientific">Dyadobacter helix</name>
    <dbReference type="NCBI Taxonomy" id="2822344"/>
    <lineage>
        <taxon>Bacteria</taxon>
        <taxon>Pseudomonadati</taxon>
        <taxon>Bacteroidota</taxon>
        <taxon>Cytophagia</taxon>
        <taxon>Cytophagales</taxon>
        <taxon>Spirosomataceae</taxon>
        <taxon>Dyadobacter</taxon>
    </lineage>
</organism>
<sequence length="192" mass="20435">MRKLCLILVLCAVGSISYGQSFSFGPKAGVNISNYTGKDIESDALVGFHLGGLLNFGIGKNFSIQPEVLFSTQGAKIDGGVDKAKYKTSYVTLPVMFKLRANGGFYIEAGPQAGFRTSEDIPDQTIDHFAKNLDLAGAFGIGYQSGFGLGVGARYVAGFSKVGDFDNSAFTSPDFKNSVIQLSLFFAIPVVK</sequence>
<feature type="chain" id="PRO_5037206785" description="Outer membrane protein beta-barrel domain-containing protein" evidence="1">
    <location>
        <begin position="22"/>
        <end position="192"/>
    </location>
</feature>
<dbReference type="RefSeq" id="WP_215239774.1">
    <property type="nucleotide sequence ID" value="NZ_CAJRAF010000002.1"/>
</dbReference>
<evidence type="ECO:0000259" key="2">
    <source>
        <dbReference type="Pfam" id="PF13568"/>
    </source>
</evidence>
<dbReference type="EMBL" id="CAJRAF010000002">
    <property type="protein sequence ID" value="CAG5003882.1"/>
    <property type="molecule type" value="Genomic_DNA"/>
</dbReference>
<evidence type="ECO:0000313" key="4">
    <source>
        <dbReference type="Proteomes" id="UP000680038"/>
    </source>
</evidence>
<accession>A0A916NCT3</accession>
<feature type="domain" description="Outer membrane protein beta-barrel" evidence="2">
    <location>
        <begin position="20"/>
        <end position="162"/>
    </location>
</feature>
<reference evidence="3" key="1">
    <citation type="submission" date="2021-04" db="EMBL/GenBank/DDBJ databases">
        <authorList>
            <person name="Rodrigo-Torres L."/>
            <person name="Arahal R. D."/>
            <person name="Lucena T."/>
        </authorList>
    </citation>
    <scope>NUCLEOTIDE SEQUENCE</scope>
    <source>
        <strain evidence="3">CECT 9275</strain>
    </source>
</reference>
<evidence type="ECO:0000313" key="3">
    <source>
        <dbReference type="EMBL" id="CAG5003882.1"/>
    </source>
</evidence>
<dbReference type="AlphaFoldDB" id="A0A916NCT3"/>
<dbReference type="Proteomes" id="UP000680038">
    <property type="component" value="Unassembled WGS sequence"/>
</dbReference>
<dbReference type="InterPro" id="IPR025665">
    <property type="entry name" value="Beta-barrel_OMP_2"/>
</dbReference>
<evidence type="ECO:0000256" key="1">
    <source>
        <dbReference type="SAM" id="SignalP"/>
    </source>
</evidence>
<comment type="caution">
    <text evidence="3">The sequence shown here is derived from an EMBL/GenBank/DDBJ whole genome shotgun (WGS) entry which is preliminary data.</text>
</comment>
<dbReference type="Pfam" id="PF13568">
    <property type="entry name" value="OMP_b-brl_2"/>
    <property type="match status" value="1"/>
</dbReference>
<proteinExistence type="predicted"/>
<feature type="signal peptide" evidence="1">
    <location>
        <begin position="1"/>
        <end position="21"/>
    </location>
</feature>
<gene>
    <name evidence="3" type="ORF">DYBT9275_03250</name>
</gene>
<name>A0A916NCT3_9BACT</name>
<protein>
    <recommendedName>
        <fullName evidence="2">Outer membrane protein beta-barrel domain-containing protein</fullName>
    </recommendedName>
</protein>
<keyword evidence="1" id="KW-0732">Signal</keyword>